<dbReference type="RefSeq" id="WP_150784617.1">
    <property type="nucleotide sequence ID" value="NZ_CABVII010000019.1"/>
</dbReference>
<name>A0A5E7MJK7_PSEFL</name>
<dbReference type="Proteomes" id="UP000385207">
    <property type="component" value="Unassembled WGS sequence"/>
</dbReference>
<evidence type="ECO:0008006" key="3">
    <source>
        <dbReference type="Google" id="ProtNLM"/>
    </source>
</evidence>
<evidence type="ECO:0000313" key="1">
    <source>
        <dbReference type="EMBL" id="VVP24839.1"/>
    </source>
</evidence>
<protein>
    <recommendedName>
        <fullName evidence="3">Metallo-beta-lactamase domain-containing protein</fullName>
    </recommendedName>
</protein>
<dbReference type="EMBL" id="CABVII010000019">
    <property type="protein sequence ID" value="VVP24839.1"/>
    <property type="molecule type" value="Genomic_DNA"/>
</dbReference>
<dbReference type="Gene3D" id="3.60.15.10">
    <property type="entry name" value="Ribonuclease Z/Hydroxyacylglutathione hydrolase-like"/>
    <property type="match status" value="1"/>
</dbReference>
<sequence length="474" mass="52989">MTKNSTSGSVSVRMYRGILGDCFLLRHEQDGAAVKHILIDCGVLQGVANAKGRMKDIVSDLLETTGGKLDLLVVTHEHHDHLSGFLYERDCFQKNFEIREFWLAWTENPNDPKAVMLHERFDKAKNTLAALATHSKMTALKDHDAHITTVLELSAFMGAAEGGRPTGASTLTMLKEKATPARTRYLEPGDVVRPTEITGLRAYVMGPPRNEERLRKDLPSKGAAKEVYLTRQEDVHAINLQLDHLDGHTVSALDLPFACPHQRPLDEITQKKATDRTIPQKLYYDPTATKRKIDDEWYSSAETLALKMDSDTNNTSLVLAFELPDGQVLLFPGDAQVGNWLSWADQTYPRTPDPAQGGALTVDDILARVTLYKVGHHCSHNATLRQLGLEKMTDTRLVAMIPVVRQVAQDNDWNMPYPELYEALNTKTSQRVVIGDSVIANEIATFMTTPTAPQNRAVLAYHQKELWVEIKISF</sequence>
<dbReference type="SUPFAM" id="SSF56281">
    <property type="entry name" value="Metallo-hydrolase/oxidoreductase"/>
    <property type="match status" value="1"/>
</dbReference>
<proteinExistence type="predicted"/>
<accession>A0A5E7MJK7</accession>
<dbReference type="InterPro" id="IPR036866">
    <property type="entry name" value="RibonucZ/Hydroxyglut_hydro"/>
</dbReference>
<organism evidence="1 2">
    <name type="scientific">Pseudomonas fluorescens</name>
    <dbReference type="NCBI Taxonomy" id="294"/>
    <lineage>
        <taxon>Bacteria</taxon>
        <taxon>Pseudomonadati</taxon>
        <taxon>Pseudomonadota</taxon>
        <taxon>Gammaproteobacteria</taxon>
        <taxon>Pseudomonadales</taxon>
        <taxon>Pseudomonadaceae</taxon>
        <taxon>Pseudomonas</taxon>
    </lineage>
</organism>
<dbReference type="AlphaFoldDB" id="A0A5E7MJK7"/>
<dbReference type="InterPro" id="IPR052159">
    <property type="entry name" value="Competence_DNA_uptake"/>
</dbReference>
<reference evidence="1 2" key="1">
    <citation type="submission" date="2019-09" db="EMBL/GenBank/DDBJ databases">
        <authorList>
            <person name="Chandra G."/>
            <person name="Truman W A."/>
        </authorList>
    </citation>
    <scope>NUCLEOTIDE SEQUENCE [LARGE SCALE GENOMIC DNA]</scope>
    <source>
        <strain evidence="1">PS862</strain>
    </source>
</reference>
<evidence type="ECO:0000313" key="2">
    <source>
        <dbReference type="Proteomes" id="UP000385207"/>
    </source>
</evidence>
<gene>
    <name evidence="1" type="ORF">PS862_04046</name>
</gene>
<dbReference type="OrthoDB" id="418728at2"/>
<dbReference type="PANTHER" id="PTHR30619:SF1">
    <property type="entry name" value="RECOMBINATION PROTEIN 2"/>
    <property type="match status" value="1"/>
</dbReference>
<dbReference type="PANTHER" id="PTHR30619">
    <property type="entry name" value="DNA INTERNALIZATION/COMPETENCE PROTEIN COMEC/REC2"/>
    <property type="match status" value="1"/>
</dbReference>